<dbReference type="Pfam" id="PF01263">
    <property type="entry name" value="Aldose_epim"/>
    <property type="match status" value="1"/>
</dbReference>
<evidence type="ECO:0000313" key="2">
    <source>
        <dbReference type="EMBL" id="CDZ97635.1"/>
    </source>
</evidence>
<dbReference type="InterPro" id="IPR011013">
    <property type="entry name" value="Gal_mutarotase_sf_dom"/>
</dbReference>
<feature type="compositionally biased region" description="Basic and acidic residues" evidence="1">
    <location>
        <begin position="247"/>
        <end position="258"/>
    </location>
</feature>
<dbReference type="InterPro" id="IPR008183">
    <property type="entry name" value="Aldose_1/G6P_1-epimerase"/>
</dbReference>
<sequence length="408" mass="44371">MAPQSTVLSIPSSQLTLSVFHQGLTIHRLLVTELDGAKGGRVNDIIPEVEDWTGKTRDFRHCIVGRYVNRLPAEKPLKLPSGGVATPQTYPASTPGVSLHGGKEGWDLREWQPIETSTSTLFSDAERKVITSETPAPQSQIFTYTSPDGEGGYPGTVKSEVLIALTEESFGKGGVVIVYRAALVGVDDLETPINLTQHWGFNLDISTEKSGSSSIKSHQLTIQSSHTLDLDPKTSLPTGSLVPSDRGTSHDHREGKLIGKSYPEKGYDDFYMFDVNRDFSENPTIFPETGLADVDYLSAVLSTTEPIGSPLVILSSTKSGLSLKFDSNQAGVQLYTAPGGGKGVKRKDLHATEGDQDPDYGLDYGAYLEFHAPYGGFFLPELAKSRWNTILRKGDVYNNFVRMDIGSV</sequence>
<dbReference type="PANTHER" id="PTHR10091">
    <property type="entry name" value="ALDOSE-1-EPIMERASE"/>
    <property type="match status" value="1"/>
</dbReference>
<dbReference type="GO" id="GO:0033499">
    <property type="term" value="P:galactose catabolic process via UDP-galactose, Leloir pathway"/>
    <property type="evidence" value="ECO:0007669"/>
    <property type="project" value="TreeGrafter"/>
</dbReference>
<proteinExistence type="predicted"/>
<organism evidence="2">
    <name type="scientific">Phaffia rhodozyma</name>
    <name type="common">Yeast</name>
    <name type="synonym">Xanthophyllomyces dendrorhous</name>
    <dbReference type="NCBI Taxonomy" id="264483"/>
    <lineage>
        <taxon>Eukaryota</taxon>
        <taxon>Fungi</taxon>
        <taxon>Dikarya</taxon>
        <taxon>Basidiomycota</taxon>
        <taxon>Agaricomycotina</taxon>
        <taxon>Tremellomycetes</taxon>
        <taxon>Cystofilobasidiales</taxon>
        <taxon>Mrakiaceae</taxon>
        <taxon>Phaffia</taxon>
    </lineage>
</organism>
<dbReference type="InterPro" id="IPR014718">
    <property type="entry name" value="GH-type_carb-bd"/>
</dbReference>
<dbReference type="GO" id="GO:0030246">
    <property type="term" value="F:carbohydrate binding"/>
    <property type="evidence" value="ECO:0007669"/>
    <property type="project" value="InterPro"/>
</dbReference>
<dbReference type="GO" id="GO:0004034">
    <property type="term" value="F:aldose 1-epimerase activity"/>
    <property type="evidence" value="ECO:0007669"/>
    <property type="project" value="TreeGrafter"/>
</dbReference>
<feature type="region of interest" description="Disordered" evidence="1">
    <location>
        <begin position="226"/>
        <end position="258"/>
    </location>
</feature>
<name>A0A0F7SGX9_PHARH</name>
<dbReference type="EMBL" id="LN483249">
    <property type="protein sequence ID" value="CDZ97635.1"/>
    <property type="molecule type" value="Genomic_DNA"/>
</dbReference>
<dbReference type="PANTHER" id="PTHR10091:SF0">
    <property type="entry name" value="GALACTOSE MUTAROTASE"/>
    <property type="match status" value="1"/>
</dbReference>
<evidence type="ECO:0000256" key="1">
    <source>
        <dbReference type="SAM" id="MobiDB-lite"/>
    </source>
</evidence>
<dbReference type="SUPFAM" id="SSF74650">
    <property type="entry name" value="Galactose mutarotase-like"/>
    <property type="match status" value="1"/>
</dbReference>
<accession>A0A0F7SGX9</accession>
<dbReference type="AlphaFoldDB" id="A0A0F7SGX9"/>
<dbReference type="GO" id="GO:0006006">
    <property type="term" value="P:glucose metabolic process"/>
    <property type="evidence" value="ECO:0007669"/>
    <property type="project" value="TreeGrafter"/>
</dbReference>
<reference evidence="2" key="1">
    <citation type="submission" date="2014-08" db="EMBL/GenBank/DDBJ databases">
        <authorList>
            <person name="Sharma Rahul"/>
            <person name="Thines Marco"/>
        </authorList>
    </citation>
    <scope>NUCLEOTIDE SEQUENCE</scope>
</reference>
<protein>
    <submittedName>
        <fullName evidence="2">Predicted mutarotase</fullName>
    </submittedName>
</protein>
<dbReference type="Gene3D" id="2.70.98.10">
    <property type="match status" value="1"/>
</dbReference>